<dbReference type="EMBL" id="CAJNBJ010000001">
    <property type="protein sequence ID" value="CAE6698901.1"/>
    <property type="molecule type" value="Genomic_DNA"/>
</dbReference>
<organism evidence="1 2">
    <name type="scientific">Nitrospira defluvii</name>
    <dbReference type="NCBI Taxonomy" id="330214"/>
    <lineage>
        <taxon>Bacteria</taxon>
        <taxon>Pseudomonadati</taxon>
        <taxon>Nitrospirota</taxon>
        <taxon>Nitrospiria</taxon>
        <taxon>Nitrospirales</taxon>
        <taxon>Nitrospiraceae</taxon>
        <taxon>Nitrospira</taxon>
    </lineage>
</organism>
<name>A0ABM8QIK9_9BACT</name>
<accession>A0ABM8QIK9</accession>
<dbReference type="Proteomes" id="UP000675880">
    <property type="component" value="Unassembled WGS sequence"/>
</dbReference>
<comment type="caution">
    <text evidence="1">The sequence shown here is derived from an EMBL/GenBank/DDBJ whole genome shotgun (WGS) entry which is preliminary data.</text>
</comment>
<reference evidence="1 2" key="1">
    <citation type="submission" date="2021-02" db="EMBL/GenBank/DDBJ databases">
        <authorList>
            <person name="Han P."/>
        </authorList>
    </citation>
    <scope>NUCLEOTIDE SEQUENCE [LARGE SCALE GENOMIC DNA]</scope>
    <source>
        <strain evidence="1">Candidatus Nitrospira sp. ZN2</strain>
    </source>
</reference>
<protein>
    <submittedName>
        <fullName evidence="1">Uncharacterized protein</fullName>
    </submittedName>
</protein>
<evidence type="ECO:0000313" key="1">
    <source>
        <dbReference type="EMBL" id="CAE6698901.1"/>
    </source>
</evidence>
<sequence length="63" mass="6931">MPTLSAQSAKQKIIQAVERLPDDATLEDAIERLCFLSKVEEGLRQSNAGETVPHQDAIRQLLG</sequence>
<gene>
    <name evidence="1" type="ORF">NSPZN2_10615</name>
</gene>
<evidence type="ECO:0000313" key="2">
    <source>
        <dbReference type="Proteomes" id="UP000675880"/>
    </source>
</evidence>
<proteinExistence type="predicted"/>
<keyword evidence="2" id="KW-1185">Reference proteome</keyword>